<evidence type="ECO:0000256" key="1">
    <source>
        <dbReference type="ARBA" id="ARBA00001561"/>
    </source>
</evidence>
<dbReference type="InterPro" id="IPR002508">
    <property type="entry name" value="MurNAc-LAA_cat"/>
</dbReference>
<dbReference type="EC" id="3.5.1.28" evidence="3"/>
<dbReference type="SUPFAM" id="SSF53187">
    <property type="entry name" value="Zn-dependent exopeptidases"/>
    <property type="match status" value="1"/>
</dbReference>
<protein>
    <recommendedName>
        <fullName evidence="3">N-acetylmuramoyl-L-alanine amidase</fullName>
        <ecNumber evidence="3">3.5.1.28</ecNumber>
    </recommendedName>
</protein>
<dbReference type="SUPFAM" id="SSF54106">
    <property type="entry name" value="LysM domain"/>
    <property type="match status" value="1"/>
</dbReference>
<name>A0ABN0SUX9_9GAMM</name>
<dbReference type="PANTHER" id="PTHR30404">
    <property type="entry name" value="N-ACETYLMURAMOYL-L-ALANINE AMIDASE"/>
    <property type="match status" value="1"/>
</dbReference>
<comment type="catalytic activity">
    <reaction evidence="1">
        <text>Hydrolyzes the link between N-acetylmuramoyl residues and L-amino acid residues in certain cell-wall glycopeptides.</text>
        <dbReference type="EC" id="3.5.1.28"/>
    </reaction>
</comment>
<evidence type="ECO:0000256" key="2">
    <source>
        <dbReference type="ARBA" id="ARBA00010860"/>
    </source>
</evidence>
<dbReference type="Pfam" id="PF11741">
    <property type="entry name" value="AMIN"/>
    <property type="match status" value="1"/>
</dbReference>
<proteinExistence type="inferred from homology"/>
<evidence type="ECO:0000256" key="5">
    <source>
        <dbReference type="ARBA" id="ARBA00023316"/>
    </source>
</evidence>
<sequence length="444" mass="49644">MTMIKKHLTKTLFATTFCATVLMSSFAAQAAVIKSMRFWQSPESTRVVFDLTSPVEHELSVLKNPDRIVVDIPDSRVSVDLNQLEIKSDLVKRVRQSKPPREGVLRLVLDLNKSAEPKSFSLKPYQEYSDRLVIDLLNEKREAIKPPESAVGSNRDIVIAVDAGHGGEDPGALGPSGTREKDIVLKLSKELVDAINAEDGLKAVMVRTGDYYIPHRKRTDIARKNRADLFVSVHADGFKSPKARGASVWVLNLYGAKSEVARWMKLQEEKSELLGGVDSTVVLSEYDNSVRSVLLDLQMESSIAESFKVGKKVHSAMKRVAPKMHKNHVEENSLLVLKNPDIPSILVESGFISNPTEERLLKTSQYRKKLATSVKDGIVEYFKSHAPDGTKFANLYRKNIYHVKRGDSLIKVAKRFNTSVNEIKKVNKMNSNTVRIGQKLVIPN</sequence>
<evidence type="ECO:0000259" key="7">
    <source>
        <dbReference type="PROSITE" id="PS51782"/>
    </source>
</evidence>
<dbReference type="SMART" id="SM00646">
    <property type="entry name" value="Ami_3"/>
    <property type="match status" value="1"/>
</dbReference>
<dbReference type="Pfam" id="PF01520">
    <property type="entry name" value="Amidase_3"/>
    <property type="match status" value="1"/>
</dbReference>
<dbReference type="InterPro" id="IPR036779">
    <property type="entry name" value="LysM_dom_sf"/>
</dbReference>
<organism evidence="8 9">
    <name type="scientific">Kangiella japonica</name>
    <dbReference type="NCBI Taxonomy" id="647384"/>
    <lineage>
        <taxon>Bacteria</taxon>
        <taxon>Pseudomonadati</taxon>
        <taxon>Pseudomonadota</taxon>
        <taxon>Gammaproteobacteria</taxon>
        <taxon>Kangiellales</taxon>
        <taxon>Kangiellaceae</taxon>
        <taxon>Kangiella</taxon>
    </lineage>
</organism>
<evidence type="ECO:0000256" key="3">
    <source>
        <dbReference type="ARBA" id="ARBA00011901"/>
    </source>
</evidence>
<dbReference type="Pfam" id="PF01476">
    <property type="entry name" value="LysM"/>
    <property type="match status" value="1"/>
</dbReference>
<dbReference type="Proteomes" id="UP001501221">
    <property type="component" value="Unassembled WGS sequence"/>
</dbReference>
<accession>A0ABN0SUX9</accession>
<dbReference type="Gene3D" id="2.60.40.3500">
    <property type="match status" value="1"/>
</dbReference>
<dbReference type="Gene3D" id="3.10.350.10">
    <property type="entry name" value="LysM domain"/>
    <property type="match status" value="1"/>
</dbReference>
<feature type="domain" description="LysM" evidence="7">
    <location>
        <begin position="399"/>
        <end position="442"/>
    </location>
</feature>
<dbReference type="InterPro" id="IPR018392">
    <property type="entry name" value="LysM"/>
</dbReference>
<feature type="signal peptide" evidence="6">
    <location>
        <begin position="1"/>
        <end position="30"/>
    </location>
</feature>
<keyword evidence="6" id="KW-0732">Signal</keyword>
<comment type="caution">
    <text evidence="8">The sequence shown here is derived from an EMBL/GenBank/DDBJ whole genome shotgun (WGS) entry which is preliminary data.</text>
</comment>
<evidence type="ECO:0000313" key="8">
    <source>
        <dbReference type="EMBL" id="GAA0201540.1"/>
    </source>
</evidence>
<keyword evidence="9" id="KW-1185">Reference proteome</keyword>
<dbReference type="PANTHER" id="PTHR30404:SF6">
    <property type="entry name" value="N-ACETYLMURAMOYL-L-ALANINE AMIDASE AMIB"/>
    <property type="match status" value="1"/>
</dbReference>
<dbReference type="Gene3D" id="3.40.630.40">
    <property type="entry name" value="Zn-dependent exopeptidases"/>
    <property type="match status" value="1"/>
</dbReference>
<keyword evidence="5" id="KW-0961">Cell wall biogenesis/degradation</keyword>
<dbReference type="InterPro" id="IPR021731">
    <property type="entry name" value="AMIN_dom"/>
</dbReference>
<dbReference type="InterPro" id="IPR050695">
    <property type="entry name" value="N-acetylmuramoyl_amidase_3"/>
</dbReference>
<keyword evidence="4" id="KW-0378">Hydrolase</keyword>
<dbReference type="SMART" id="SM00257">
    <property type="entry name" value="LysM"/>
    <property type="match status" value="1"/>
</dbReference>
<evidence type="ECO:0000256" key="4">
    <source>
        <dbReference type="ARBA" id="ARBA00022801"/>
    </source>
</evidence>
<gene>
    <name evidence="8" type="ORF">GCM10009123_06060</name>
</gene>
<dbReference type="CDD" id="cd02696">
    <property type="entry name" value="MurNAc-LAA"/>
    <property type="match status" value="1"/>
</dbReference>
<evidence type="ECO:0000256" key="6">
    <source>
        <dbReference type="SAM" id="SignalP"/>
    </source>
</evidence>
<dbReference type="PROSITE" id="PS51782">
    <property type="entry name" value="LYSM"/>
    <property type="match status" value="1"/>
</dbReference>
<dbReference type="EMBL" id="BAAAFM010000001">
    <property type="protein sequence ID" value="GAA0201540.1"/>
    <property type="molecule type" value="Genomic_DNA"/>
</dbReference>
<reference evidence="8 9" key="1">
    <citation type="journal article" date="2019" name="Int. J. Syst. Evol. Microbiol.">
        <title>The Global Catalogue of Microorganisms (GCM) 10K type strain sequencing project: providing services to taxonomists for standard genome sequencing and annotation.</title>
        <authorList>
            <consortium name="The Broad Institute Genomics Platform"/>
            <consortium name="The Broad Institute Genome Sequencing Center for Infectious Disease"/>
            <person name="Wu L."/>
            <person name="Ma J."/>
        </authorList>
    </citation>
    <scope>NUCLEOTIDE SEQUENCE [LARGE SCALE GENOMIC DNA]</scope>
    <source>
        <strain evidence="8 9">JCM 16211</strain>
    </source>
</reference>
<comment type="similarity">
    <text evidence="2">Belongs to the N-acetylmuramoyl-L-alanine amidase 3 family.</text>
</comment>
<feature type="chain" id="PRO_5046097634" description="N-acetylmuramoyl-L-alanine amidase" evidence="6">
    <location>
        <begin position="31"/>
        <end position="444"/>
    </location>
</feature>
<evidence type="ECO:0000313" key="9">
    <source>
        <dbReference type="Proteomes" id="UP001501221"/>
    </source>
</evidence>